<gene>
    <name evidence="3" type="ORF">QJ522_18610</name>
</gene>
<proteinExistence type="predicted"/>
<dbReference type="Gene3D" id="3.20.20.80">
    <property type="entry name" value="Glycosidases"/>
    <property type="match status" value="1"/>
</dbReference>
<organism evidence="3 4">
    <name type="scientific">Anaerobaca lacustris</name>
    <dbReference type="NCBI Taxonomy" id="3044600"/>
    <lineage>
        <taxon>Bacteria</taxon>
        <taxon>Pseudomonadati</taxon>
        <taxon>Planctomycetota</taxon>
        <taxon>Phycisphaerae</taxon>
        <taxon>Sedimentisphaerales</taxon>
        <taxon>Anaerobacaceae</taxon>
        <taxon>Anaerobaca</taxon>
    </lineage>
</organism>
<name>A0AAW6TZM9_9BACT</name>
<reference evidence="3" key="1">
    <citation type="submission" date="2023-05" db="EMBL/GenBank/DDBJ databases">
        <title>Anaerotaeda fermentans gen. nov., sp. nov., a novel anaerobic planctomycete of the new family within the order Sedimentisphaerales isolated from Taman Peninsula, Russia.</title>
        <authorList>
            <person name="Khomyakova M.A."/>
            <person name="Merkel A.Y."/>
            <person name="Slobodkin A.I."/>
        </authorList>
    </citation>
    <scope>NUCLEOTIDE SEQUENCE</scope>
    <source>
        <strain evidence="3">M17dextr</strain>
    </source>
</reference>
<feature type="region of interest" description="Disordered" evidence="1">
    <location>
        <begin position="478"/>
        <end position="513"/>
    </location>
</feature>
<feature type="signal peptide" evidence="2">
    <location>
        <begin position="1"/>
        <end position="30"/>
    </location>
</feature>
<dbReference type="AlphaFoldDB" id="A0AAW6TZM9"/>
<keyword evidence="2" id="KW-0732">Signal</keyword>
<dbReference type="RefSeq" id="WP_349246489.1">
    <property type="nucleotide sequence ID" value="NZ_JASCXX010000028.1"/>
</dbReference>
<dbReference type="SUPFAM" id="SSF51445">
    <property type="entry name" value="(Trans)glycosidases"/>
    <property type="match status" value="1"/>
</dbReference>
<evidence type="ECO:0000256" key="2">
    <source>
        <dbReference type="SAM" id="SignalP"/>
    </source>
</evidence>
<dbReference type="EMBL" id="JASCXX010000028">
    <property type="protein sequence ID" value="MDI6451080.1"/>
    <property type="molecule type" value="Genomic_DNA"/>
</dbReference>
<dbReference type="InterPro" id="IPR017853">
    <property type="entry name" value="GH"/>
</dbReference>
<feature type="compositionally biased region" description="Polar residues" evidence="1">
    <location>
        <begin position="479"/>
        <end position="488"/>
    </location>
</feature>
<keyword evidence="4" id="KW-1185">Reference proteome</keyword>
<sequence length="513" mass="56992">MLKRKHRMSRLRTVAALTLVAFWAGSVTQAENVGRIRPWPENPHYLAWGDTPVFPLGATGYHSWTPISRPATVDFEEQLDRLAAVIAEIGSPHVCGFVRCLPYDPMNHMHDGTVKEVLQPWAKLADGRYDLERFEPAWDKRLRAFLTTALRHRIVVSLEVWDDWSVTRGPGGAYDPGAGAAWNAHPFNPRNNVNYDEDVLPSTTSVCDASFYSTIPSRRSIKPVLDLQKRYVDHLLAIASEYPHILISIANESRAHLEWSRFWAEYVRQRVPSGMMIGEMPSTNRKDGGGECEHDFSPLILCTDRRYDYVDIAQGVSGHEFRSPREQALGGGGRILEYRRAMAEAGTQRPLIVSKDYTRGPDGGDMVLWGRFVGGAATARFHRPAGNHPASISQFQHEAVGRLGHFIAQVPFWRMHPEPGLVSELPSGAGANVLAEPNGHCVVQLIGETSGDKLRLALPSGTWAVRWIDPATGRALARSETTADTTGMQLDVPAGSDHRIVHLSRASQRSEKP</sequence>
<evidence type="ECO:0000313" key="3">
    <source>
        <dbReference type="EMBL" id="MDI6451080.1"/>
    </source>
</evidence>
<evidence type="ECO:0008006" key="5">
    <source>
        <dbReference type="Google" id="ProtNLM"/>
    </source>
</evidence>
<feature type="chain" id="PRO_5044026342" description="Collagen-binding domain-containing protein" evidence="2">
    <location>
        <begin position="31"/>
        <end position="513"/>
    </location>
</feature>
<evidence type="ECO:0000313" key="4">
    <source>
        <dbReference type="Proteomes" id="UP001431776"/>
    </source>
</evidence>
<evidence type="ECO:0000256" key="1">
    <source>
        <dbReference type="SAM" id="MobiDB-lite"/>
    </source>
</evidence>
<accession>A0AAW6TZM9</accession>
<dbReference type="Proteomes" id="UP001431776">
    <property type="component" value="Unassembled WGS sequence"/>
</dbReference>
<protein>
    <recommendedName>
        <fullName evidence="5">Collagen-binding domain-containing protein</fullName>
    </recommendedName>
</protein>
<comment type="caution">
    <text evidence="3">The sequence shown here is derived from an EMBL/GenBank/DDBJ whole genome shotgun (WGS) entry which is preliminary data.</text>
</comment>